<evidence type="ECO:0000313" key="2">
    <source>
        <dbReference type="EMBL" id="APZ92716.1"/>
    </source>
</evidence>
<dbReference type="Proteomes" id="UP000187735">
    <property type="component" value="Chromosome"/>
</dbReference>
<reference evidence="2 3" key="1">
    <citation type="journal article" date="2016" name="Front. Microbiol.">
        <title>Fuerstia marisgermanicae gen. nov., sp. nov., an Unusual Member of the Phylum Planctomycetes from the German Wadden Sea.</title>
        <authorList>
            <person name="Kohn T."/>
            <person name="Heuer A."/>
            <person name="Jogler M."/>
            <person name="Vollmers J."/>
            <person name="Boedeker C."/>
            <person name="Bunk B."/>
            <person name="Rast P."/>
            <person name="Borchert D."/>
            <person name="Glockner I."/>
            <person name="Freese H.M."/>
            <person name="Klenk H.P."/>
            <person name="Overmann J."/>
            <person name="Kaster A.K."/>
            <person name="Rohde M."/>
            <person name="Wiegand S."/>
            <person name="Jogler C."/>
        </authorList>
    </citation>
    <scope>NUCLEOTIDE SEQUENCE [LARGE SCALE GENOMIC DNA]</scope>
    <source>
        <strain evidence="2 3">NH11</strain>
    </source>
</reference>
<dbReference type="AlphaFoldDB" id="A0A1P8WF90"/>
<sequence>MQQAVDLISQLGQFAILVIVVCVAVMLLISMVDRHPRDKQSRDDPDLPE</sequence>
<evidence type="ECO:0000313" key="3">
    <source>
        <dbReference type="Proteomes" id="UP000187735"/>
    </source>
</evidence>
<proteinExistence type="predicted"/>
<dbReference type="KEGG" id="fmr:Fuma_02328"/>
<organism evidence="2 3">
    <name type="scientific">Fuerstiella marisgermanici</name>
    <dbReference type="NCBI Taxonomy" id="1891926"/>
    <lineage>
        <taxon>Bacteria</taxon>
        <taxon>Pseudomonadati</taxon>
        <taxon>Planctomycetota</taxon>
        <taxon>Planctomycetia</taxon>
        <taxon>Planctomycetales</taxon>
        <taxon>Planctomycetaceae</taxon>
        <taxon>Fuerstiella</taxon>
    </lineage>
</organism>
<dbReference type="EMBL" id="CP017641">
    <property type="protein sequence ID" value="APZ92716.1"/>
    <property type="molecule type" value="Genomic_DNA"/>
</dbReference>
<keyword evidence="3" id="KW-1185">Reference proteome</keyword>
<keyword evidence="1" id="KW-0472">Membrane</keyword>
<name>A0A1P8WF90_9PLAN</name>
<keyword evidence="1" id="KW-0812">Transmembrane</keyword>
<protein>
    <submittedName>
        <fullName evidence="2">Uncharacterized protein</fullName>
    </submittedName>
</protein>
<dbReference type="OrthoDB" id="9986538at2"/>
<evidence type="ECO:0000256" key="1">
    <source>
        <dbReference type="SAM" id="Phobius"/>
    </source>
</evidence>
<keyword evidence="1" id="KW-1133">Transmembrane helix</keyword>
<accession>A0A1P8WF90</accession>
<feature type="transmembrane region" description="Helical" evidence="1">
    <location>
        <begin position="12"/>
        <end position="32"/>
    </location>
</feature>
<dbReference type="RefSeq" id="WP_158520950.1">
    <property type="nucleotide sequence ID" value="NZ_CP017641.1"/>
</dbReference>
<gene>
    <name evidence="2" type="ORF">Fuma_02328</name>
</gene>